<dbReference type="AlphaFoldDB" id="A0A3N7HWR4"/>
<dbReference type="OrthoDB" id="8525483at2"/>
<comment type="caution">
    <text evidence="1">The sequence shown here is derived from an EMBL/GenBank/DDBJ whole genome shotgun (WGS) entry which is preliminary data.</text>
</comment>
<dbReference type="RefSeq" id="WP_124539003.1">
    <property type="nucleotide sequence ID" value="NZ_QUSW01000001.1"/>
</dbReference>
<evidence type="ECO:0000313" key="1">
    <source>
        <dbReference type="EMBL" id="RQP26323.1"/>
    </source>
</evidence>
<evidence type="ECO:0008006" key="3">
    <source>
        <dbReference type="Google" id="ProtNLM"/>
    </source>
</evidence>
<reference evidence="1 2" key="2">
    <citation type="submission" date="2018-12" db="EMBL/GenBank/DDBJ databases">
        <title>Rhizobacter gummiphilus sp. nov., a rubber-degrading bacterium isolated from the soil of a botanical garden in Japan.</title>
        <authorList>
            <person name="Shunsuke S.S."/>
        </authorList>
    </citation>
    <scope>NUCLEOTIDE SEQUENCE [LARGE SCALE GENOMIC DNA]</scope>
    <source>
        <strain evidence="1 2">S-16</strain>
    </source>
</reference>
<accession>A0A3N7HWR4</accession>
<protein>
    <recommendedName>
        <fullName evidence="3">Ubiquinone biosynthesis protein UbiJ</fullName>
    </recommendedName>
</protein>
<keyword evidence="2" id="KW-1185">Reference proteome</keyword>
<reference evidence="1 2" key="1">
    <citation type="submission" date="2018-08" db="EMBL/GenBank/DDBJ databases">
        <authorList>
            <person name="Khan S.A."/>
            <person name="Jeon C.O."/>
            <person name="Chun B.H."/>
            <person name="Jeong S.E."/>
        </authorList>
    </citation>
    <scope>NUCLEOTIDE SEQUENCE [LARGE SCALE GENOMIC DNA]</scope>
    <source>
        <strain evidence="1 2">S-16</strain>
    </source>
</reference>
<evidence type="ECO:0000313" key="2">
    <source>
        <dbReference type="Proteomes" id="UP000267464"/>
    </source>
</evidence>
<proteinExistence type="predicted"/>
<gene>
    <name evidence="1" type="ORF">DZC73_04670</name>
</gene>
<dbReference type="Proteomes" id="UP000267464">
    <property type="component" value="Unassembled WGS sequence"/>
</dbReference>
<dbReference type="EMBL" id="QUSW01000001">
    <property type="protein sequence ID" value="RQP26323.1"/>
    <property type="molecule type" value="Genomic_DNA"/>
</dbReference>
<organism evidence="1 2">
    <name type="scientific">Piscinibacter terrae</name>
    <dbReference type="NCBI Taxonomy" id="2496871"/>
    <lineage>
        <taxon>Bacteria</taxon>
        <taxon>Pseudomonadati</taxon>
        <taxon>Pseudomonadota</taxon>
        <taxon>Betaproteobacteria</taxon>
        <taxon>Burkholderiales</taxon>
        <taxon>Sphaerotilaceae</taxon>
        <taxon>Piscinibacter</taxon>
    </lineage>
</organism>
<sequence>MFDTLQQLAASAFVQRFTLWLNHVLASEEAAMARLRPHAGRSVRVELSGWPSLLPAPPALAFVVTRAGLLEWTGDQPASEPDLRLTVDASNPALMVAQGLAGQRPGVAIAGDSAFATDLNWLMDNLRWDVEDDLARFIGDAPAHELMRIGRPVGQAIRSAVALLAGLAVRQGPPV</sequence>
<name>A0A3N7HWR4_9BURK</name>